<evidence type="ECO:0000313" key="4">
    <source>
        <dbReference type="Proteomes" id="UP000824175"/>
    </source>
</evidence>
<reference evidence="3" key="1">
    <citation type="submission" date="2020-10" db="EMBL/GenBank/DDBJ databases">
        <authorList>
            <person name="Gilroy R."/>
        </authorList>
    </citation>
    <scope>NUCLEOTIDE SEQUENCE</scope>
    <source>
        <strain evidence="3">CHK195-11698</strain>
    </source>
</reference>
<evidence type="ECO:0000313" key="3">
    <source>
        <dbReference type="EMBL" id="HIU12535.1"/>
    </source>
</evidence>
<dbReference type="EMBL" id="DVMJ01000002">
    <property type="protein sequence ID" value="HIU12535.1"/>
    <property type="molecule type" value="Genomic_DNA"/>
</dbReference>
<feature type="compositionally biased region" description="Basic and acidic residues" evidence="1">
    <location>
        <begin position="297"/>
        <end position="320"/>
    </location>
</feature>
<comment type="caution">
    <text evidence="3">The sequence shown here is derived from an EMBL/GenBank/DDBJ whole genome shotgun (WGS) entry which is preliminary data.</text>
</comment>
<keyword evidence="2" id="KW-0472">Membrane</keyword>
<sequence length="367" mass="42735">MENILNYLDDLFSHFPWNRKSSQLKSQLKDAMYTDYQNLLDQNVKPDVAFEQVKEKVAEPERIAAYIPNSFFDFHTLLLCLNIIIFGILYYFTNNPNFLQIFLPVRLEFPTIIARLIQLTVLCPMMGLIVYHFYKFLPAKFLTRTYWQSCLFIFLAAVLYALYFASSIVFIWYTLSGYDPVILEHQPITALLYFIYQNIILKPVWMWIYSFLIGTFFIASRQLYHCPRKVQDFSLNDIYHASFVNVTFDDEITVPLQQPNSVPAARKPLTVPVHLAVSAMKSRVASRKTKKPTQTSEKPKKAEAKPVEIIEKEPFQKEKSVSAVSSKPPKVNKPRTKNHANRKRPQMINAKKQKITLKQYGPKNHSS</sequence>
<feature type="region of interest" description="Disordered" evidence="1">
    <location>
        <begin position="280"/>
        <end position="367"/>
    </location>
</feature>
<proteinExistence type="predicted"/>
<protein>
    <submittedName>
        <fullName evidence="3">Uncharacterized protein</fullName>
    </submittedName>
</protein>
<feature type="compositionally biased region" description="Basic residues" evidence="1">
    <location>
        <begin position="330"/>
        <end position="355"/>
    </location>
</feature>
<reference evidence="3" key="2">
    <citation type="journal article" date="2021" name="PeerJ">
        <title>Extensive microbial diversity within the chicken gut microbiome revealed by metagenomics and culture.</title>
        <authorList>
            <person name="Gilroy R."/>
            <person name="Ravi A."/>
            <person name="Getino M."/>
            <person name="Pursley I."/>
            <person name="Horton D.L."/>
            <person name="Alikhan N.F."/>
            <person name="Baker D."/>
            <person name="Gharbi K."/>
            <person name="Hall N."/>
            <person name="Watson M."/>
            <person name="Adriaenssens E.M."/>
            <person name="Foster-Nyarko E."/>
            <person name="Jarju S."/>
            <person name="Secka A."/>
            <person name="Antonio M."/>
            <person name="Oren A."/>
            <person name="Chaudhuri R.R."/>
            <person name="La Ragione R."/>
            <person name="Hildebrand F."/>
            <person name="Pallen M.J."/>
        </authorList>
    </citation>
    <scope>NUCLEOTIDE SEQUENCE</scope>
    <source>
        <strain evidence="3">CHK195-11698</strain>
    </source>
</reference>
<dbReference type="AlphaFoldDB" id="A0A9D1KZ91"/>
<gene>
    <name evidence="3" type="ORF">IAD15_00455</name>
</gene>
<keyword evidence="2" id="KW-1133">Transmembrane helix</keyword>
<organism evidence="3 4">
    <name type="scientific">Candidatus Fimiplasma intestinipullorum</name>
    <dbReference type="NCBI Taxonomy" id="2840825"/>
    <lineage>
        <taxon>Bacteria</taxon>
        <taxon>Bacillati</taxon>
        <taxon>Bacillota</taxon>
        <taxon>Clostridia</taxon>
        <taxon>Eubacteriales</taxon>
        <taxon>Candidatus Fimiplasma</taxon>
    </lineage>
</organism>
<feature type="transmembrane region" description="Helical" evidence="2">
    <location>
        <begin position="193"/>
        <end position="219"/>
    </location>
</feature>
<keyword evidence="2" id="KW-0812">Transmembrane</keyword>
<evidence type="ECO:0000256" key="1">
    <source>
        <dbReference type="SAM" id="MobiDB-lite"/>
    </source>
</evidence>
<feature type="transmembrane region" description="Helical" evidence="2">
    <location>
        <begin position="146"/>
        <end position="173"/>
    </location>
</feature>
<evidence type="ECO:0000256" key="2">
    <source>
        <dbReference type="SAM" id="Phobius"/>
    </source>
</evidence>
<name>A0A9D1KZ91_9FIRM</name>
<feature type="transmembrane region" description="Helical" evidence="2">
    <location>
        <begin position="71"/>
        <end position="92"/>
    </location>
</feature>
<accession>A0A9D1KZ91</accession>
<feature type="transmembrane region" description="Helical" evidence="2">
    <location>
        <begin position="112"/>
        <end position="134"/>
    </location>
</feature>
<dbReference type="Proteomes" id="UP000824175">
    <property type="component" value="Unassembled WGS sequence"/>
</dbReference>